<dbReference type="Gene3D" id="3.20.20.70">
    <property type="entry name" value="Aldolase class I"/>
    <property type="match status" value="2"/>
</dbReference>
<proteinExistence type="predicted"/>
<evidence type="ECO:0000313" key="3">
    <source>
        <dbReference type="Proteomes" id="UP000237271"/>
    </source>
</evidence>
<dbReference type="GO" id="GO:0016491">
    <property type="term" value="F:oxidoreductase activity"/>
    <property type="evidence" value="ECO:0007669"/>
    <property type="project" value="InterPro"/>
</dbReference>
<dbReference type="EMBL" id="NCKW01007927">
    <property type="protein sequence ID" value="POM69162.1"/>
    <property type="molecule type" value="Genomic_DNA"/>
</dbReference>
<sequence length="443" mass="48339">MAPLTRVRTGDAGAPTDLVEKYYAQRATDGGLLITEATNISPTARGYFGAPGIFSQEQVESWKPVTKAIHNKGGKVFVQLWHTGRVGHPLNQPNGQLPVSSSATSMDNIKSHAVTREGRKDYVTPRALDISEIPGIVADYKRAAENAIAAGFDGVEIHAANGYLLEEFLCDAVNKRTDKYGGSIENRAIKSHAVTREGRKDYVTPRALGISEIPGIIADYKRAAENAIAAGFDGVEIHAANGYLLEEFLCDAVNKRTDKYGGSIENRARLIFEVVDAVLSSLPSTKVGIRLSPFGDTFGCKDSTPRETYGYVVKKLNDYDLAYLHVIERRGMHADNADVPECGVARHFRGIYKGVLITAAGFNRADAMKTVEDGAADLVASGRDFISNPDLVERLRTDAKLTPYDTKTFYMQPDMALEAGYTDYPVLGEEDKGIRSTGYVWES</sequence>
<dbReference type="PANTHER" id="PTHR22893:SF91">
    <property type="entry name" value="NADPH DEHYDROGENASE 2-RELATED"/>
    <property type="match status" value="1"/>
</dbReference>
<evidence type="ECO:0000259" key="1">
    <source>
        <dbReference type="Pfam" id="PF00724"/>
    </source>
</evidence>
<gene>
    <name evidence="2" type="ORF">PHPALM_14585</name>
</gene>
<feature type="domain" description="NADH:flavin oxidoreductase/NADH oxidase N-terminal" evidence="1">
    <location>
        <begin position="201"/>
        <end position="398"/>
    </location>
</feature>
<reference evidence="2 3" key="1">
    <citation type="journal article" date="2017" name="Genome Biol. Evol.">
        <title>Phytophthora megakarya and P. palmivora, closely related causal agents of cacao black pod rot, underwent increases in genome sizes and gene numbers by different mechanisms.</title>
        <authorList>
            <person name="Ali S.S."/>
            <person name="Shao J."/>
            <person name="Lary D.J."/>
            <person name="Kronmiller B."/>
            <person name="Shen D."/>
            <person name="Strem M.D."/>
            <person name="Amoako-Attah I."/>
            <person name="Akrofi A.Y."/>
            <person name="Begoude B.A."/>
            <person name="Ten Hoopen G.M."/>
            <person name="Coulibaly K."/>
            <person name="Kebe B.I."/>
            <person name="Melnick R.L."/>
            <person name="Guiltinan M.J."/>
            <person name="Tyler B.M."/>
            <person name="Meinhardt L.W."/>
            <person name="Bailey B.A."/>
        </authorList>
    </citation>
    <scope>NUCLEOTIDE SEQUENCE [LARGE SCALE GENOMIC DNA]</scope>
    <source>
        <strain evidence="3">sbr112.9</strain>
    </source>
</reference>
<dbReference type="CDD" id="cd02933">
    <property type="entry name" value="OYE_like_FMN"/>
    <property type="match status" value="1"/>
</dbReference>
<dbReference type="OrthoDB" id="276546at2759"/>
<accession>A0A2P4XUF6</accession>
<organism evidence="2 3">
    <name type="scientific">Phytophthora palmivora</name>
    <dbReference type="NCBI Taxonomy" id="4796"/>
    <lineage>
        <taxon>Eukaryota</taxon>
        <taxon>Sar</taxon>
        <taxon>Stramenopiles</taxon>
        <taxon>Oomycota</taxon>
        <taxon>Peronosporomycetes</taxon>
        <taxon>Peronosporales</taxon>
        <taxon>Peronosporaceae</taxon>
        <taxon>Phytophthora</taxon>
    </lineage>
</organism>
<dbReference type="GO" id="GO:0010181">
    <property type="term" value="F:FMN binding"/>
    <property type="evidence" value="ECO:0007669"/>
    <property type="project" value="InterPro"/>
</dbReference>
<dbReference type="InterPro" id="IPR001155">
    <property type="entry name" value="OxRdtase_FMN_N"/>
</dbReference>
<name>A0A2P4XUF6_9STRA</name>
<feature type="domain" description="NADH:flavin oxidoreductase/NADH oxidase N-terminal" evidence="1">
    <location>
        <begin position="1"/>
        <end position="188"/>
    </location>
</feature>
<dbReference type="InterPro" id="IPR045247">
    <property type="entry name" value="Oye-like"/>
</dbReference>
<comment type="caution">
    <text evidence="2">The sequence shown here is derived from an EMBL/GenBank/DDBJ whole genome shotgun (WGS) entry which is preliminary data.</text>
</comment>
<dbReference type="AlphaFoldDB" id="A0A2P4XUF6"/>
<dbReference type="Proteomes" id="UP000237271">
    <property type="component" value="Unassembled WGS sequence"/>
</dbReference>
<dbReference type="SUPFAM" id="SSF51395">
    <property type="entry name" value="FMN-linked oxidoreductases"/>
    <property type="match status" value="2"/>
</dbReference>
<evidence type="ECO:0000313" key="2">
    <source>
        <dbReference type="EMBL" id="POM69162.1"/>
    </source>
</evidence>
<dbReference type="InterPro" id="IPR013785">
    <property type="entry name" value="Aldolase_TIM"/>
</dbReference>
<dbReference type="PANTHER" id="PTHR22893">
    <property type="entry name" value="NADH OXIDOREDUCTASE-RELATED"/>
    <property type="match status" value="1"/>
</dbReference>
<protein>
    <submittedName>
        <fullName evidence="2">12-oxophytodienoate reductase</fullName>
    </submittedName>
</protein>
<keyword evidence="3" id="KW-1185">Reference proteome</keyword>
<dbReference type="Pfam" id="PF00724">
    <property type="entry name" value="Oxidored_FMN"/>
    <property type="match status" value="2"/>
</dbReference>